<gene>
    <name evidence="1" type="primary">Ehhadh</name>
    <name evidence="1" type="ORF">g.56946</name>
</gene>
<reference evidence="1" key="1">
    <citation type="submission" date="2014-11" db="EMBL/GenBank/DDBJ databases">
        <authorList>
            <person name="Geib S."/>
        </authorList>
    </citation>
    <scope>NUCLEOTIDE SEQUENCE</scope>
</reference>
<organism evidence="1">
    <name type="scientific">Zeugodacus cucurbitae</name>
    <name type="common">Melon fruit fly</name>
    <name type="synonym">Bactrocera cucurbitae</name>
    <dbReference type="NCBI Taxonomy" id="28588"/>
    <lineage>
        <taxon>Eukaryota</taxon>
        <taxon>Metazoa</taxon>
        <taxon>Ecdysozoa</taxon>
        <taxon>Arthropoda</taxon>
        <taxon>Hexapoda</taxon>
        <taxon>Insecta</taxon>
        <taxon>Pterygota</taxon>
        <taxon>Neoptera</taxon>
        <taxon>Endopterygota</taxon>
        <taxon>Diptera</taxon>
        <taxon>Brachycera</taxon>
        <taxon>Muscomorpha</taxon>
        <taxon>Tephritoidea</taxon>
        <taxon>Tephritidae</taxon>
        <taxon>Zeugodacus</taxon>
        <taxon>Zeugodacus</taxon>
    </lineage>
</organism>
<proteinExistence type="predicted"/>
<sequence>HGYPFDNIICLTSLQVQFCHSSISVSIASNEDGDDDVPKQQDVIQQLGVRQPQDVTQPLDVIRPQGVPPLLDAPLSVLRRQQDAPQARHDDYEVDVKYPVQLRHNAKSWMLCEG</sequence>
<accession>A0A0A1XJB3</accession>
<protein>
    <submittedName>
        <fullName evidence="1">Peroxisomal bifunctional enzyme</fullName>
    </submittedName>
</protein>
<dbReference type="AlphaFoldDB" id="A0A0A1XJB3"/>
<name>A0A0A1XJB3_ZEUCU</name>
<evidence type="ECO:0000313" key="1">
    <source>
        <dbReference type="EMBL" id="JAD11439.1"/>
    </source>
</evidence>
<reference evidence="1" key="2">
    <citation type="journal article" date="2015" name="Gigascience">
        <title>Reconstructing a comprehensive transcriptome assembly of a white-pupal translocated strain of the pest fruit fly Bactrocera cucurbitae.</title>
        <authorList>
            <person name="Sim S.B."/>
            <person name="Calla B."/>
            <person name="Hall B."/>
            <person name="DeRego T."/>
            <person name="Geib S.M."/>
        </authorList>
    </citation>
    <scope>NUCLEOTIDE SEQUENCE</scope>
</reference>
<dbReference type="EMBL" id="GBXI01002853">
    <property type="protein sequence ID" value="JAD11439.1"/>
    <property type="molecule type" value="Transcribed_RNA"/>
</dbReference>
<feature type="non-terminal residue" evidence="1">
    <location>
        <position position="1"/>
    </location>
</feature>